<evidence type="ECO:0000256" key="11">
    <source>
        <dbReference type="SAM" id="Phobius"/>
    </source>
</evidence>
<evidence type="ECO:0000256" key="1">
    <source>
        <dbReference type="ARBA" id="ARBA00004167"/>
    </source>
</evidence>
<dbReference type="SUPFAM" id="SSF52047">
    <property type="entry name" value="RNI-like"/>
    <property type="match status" value="1"/>
</dbReference>
<evidence type="ECO:0000256" key="6">
    <source>
        <dbReference type="ARBA" id="ARBA00022989"/>
    </source>
</evidence>
<protein>
    <submittedName>
        <fullName evidence="12">Leucine-rich repeat domain-containing protein</fullName>
    </submittedName>
</protein>
<evidence type="ECO:0000256" key="2">
    <source>
        <dbReference type="ARBA" id="ARBA00022614"/>
    </source>
</evidence>
<evidence type="ECO:0000256" key="3">
    <source>
        <dbReference type="ARBA" id="ARBA00022692"/>
    </source>
</evidence>
<keyword evidence="2" id="KW-0433">Leucine-rich repeat</keyword>
<feature type="compositionally biased region" description="Polar residues" evidence="10">
    <location>
        <begin position="1392"/>
        <end position="1402"/>
    </location>
</feature>
<gene>
    <name evidence="12" type="ORF">QTG54_012239</name>
</gene>
<evidence type="ECO:0000256" key="8">
    <source>
        <dbReference type="ARBA" id="ARBA00023170"/>
    </source>
</evidence>
<feature type="transmembrane region" description="Helical" evidence="11">
    <location>
        <begin position="116"/>
        <end position="145"/>
    </location>
</feature>
<keyword evidence="5" id="KW-0677">Repeat</keyword>
<dbReference type="Pfam" id="PF00560">
    <property type="entry name" value="LRR_1"/>
    <property type="match status" value="1"/>
</dbReference>
<dbReference type="GO" id="GO:0016020">
    <property type="term" value="C:membrane"/>
    <property type="evidence" value="ECO:0007669"/>
    <property type="project" value="UniProtKB-SubCell"/>
</dbReference>
<keyword evidence="7 11" id="KW-0472">Membrane</keyword>
<dbReference type="PANTHER" id="PTHR27000">
    <property type="entry name" value="LEUCINE-RICH REPEAT RECEPTOR-LIKE PROTEIN KINASE FAMILY PROTEIN-RELATED"/>
    <property type="match status" value="1"/>
</dbReference>
<dbReference type="PANTHER" id="PTHR27000:SF803">
    <property type="entry name" value="RECEPTOR-LIKE PROTEIN 45"/>
    <property type="match status" value="1"/>
</dbReference>
<feature type="transmembrane region" description="Helical" evidence="11">
    <location>
        <begin position="1180"/>
        <end position="1201"/>
    </location>
</feature>
<keyword evidence="8" id="KW-0675">Receptor</keyword>
<evidence type="ECO:0000256" key="7">
    <source>
        <dbReference type="ARBA" id="ARBA00023136"/>
    </source>
</evidence>
<dbReference type="InterPro" id="IPR001611">
    <property type="entry name" value="Leu-rich_rpt"/>
</dbReference>
<feature type="region of interest" description="Disordered" evidence="10">
    <location>
        <begin position="1370"/>
        <end position="1408"/>
    </location>
</feature>
<comment type="subcellular location">
    <subcellularLocation>
        <location evidence="1">Membrane</location>
        <topology evidence="1">Single-pass membrane protein</topology>
    </subcellularLocation>
</comment>
<evidence type="ECO:0000256" key="5">
    <source>
        <dbReference type="ARBA" id="ARBA00022737"/>
    </source>
</evidence>
<evidence type="ECO:0000256" key="9">
    <source>
        <dbReference type="ARBA" id="ARBA00023180"/>
    </source>
</evidence>
<evidence type="ECO:0000256" key="10">
    <source>
        <dbReference type="SAM" id="MobiDB-lite"/>
    </source>
</evidence>
<dbReference type="Pfam" id="PF13855">
    <property type="entry name" value="LRR_8"/>
    <property type="match status" value="1"/>
</dbReference>
<evidence type="ECO:0000313" key="13">
    <source>
        <dbReference type="Proteomes" id="UP001224775"/>
    </source>
</evidence>
<dbReference type="PROSITE" id="PS51450">
    <property type="entry name" value="LRR"/>
    <property type="match status" value="1"/>
</dbReference>
<feature type="transmembrane region" description="Helical" evidence="11">
    <location>
        <begin position="1275"/>
        <end position="1295"/>
    </location>
</feature>
<reference evidence="12" key="1">
    <citation type="submission" date="2023-06" db="EMBL/GenBank/DDBJ databases">
        <title>Survivors Of The Sea: Transcriptome response of Skeletonema marinoi to long-term dormancy.</title>
        <authorList>
            <person name="Pinder M.I.M."/>
            <person name="Kourtchenko O."/>
            <person name="Robertson E.K."/>
            <person name="Larsson T."/>
            <person name="Maumus F."/>
            <person name="Osuna-Cruz C.M."/>
            <person name="Vancaester E."/>
            <person name="Stenow R."/>
            <person name="Vandepoele K."/>
            <person name="Ploug H."/>
            <person name="Bruchert V."/>
            <person name="Godhe A."/>
            <person name="Topel M."/>
        </authorList>
    </citation>
    <scope>NUCLEOTIDE SEQUENCE</scope>
    <source>
        <strain evidence="12">R05AC</strain>
    </source>
</reference>
<evidence type="ECO:0000313" key="12">
    <source>
        <dbReference type="EMBL" id="KAK1737372.1"/>
    </source>
</evidence>
<accession>A0AAD8Y0X3</accession>
<comment type="caution">
    <text evidence="12">The sequence shown here is derived from an EMBL/GenBank/DDBJ whole genome shotgun (WGS) entry which is preliminary data.</text>
</comment>
<dbReference type="InterPro" id="IPR032675">
    <property type="entry name" value="LRR_dom_sf"/>
</dbReference>
<name>A0AAD8Y0X3_9STRA</name>
<dbReference type="Proteomes" id="UP001224775">
    <property type="component" value="Unassembled WGS sequence"/>
</dbReference>
<feature type="region of interest" description="Disordered" evidence="10">
    <location>
        <begin position="148"/>
        <end position="168"/>
    </location>
</feature>
<keyword evidence="13" id="KW-1185">Reference proteome</keyword>
<dbReference type="FunFam" id="3.80.10.10:FF:000383">
    <property type="entry name" value="Leucine-rich repeat receptor protein kinase EMS1"/>
    <property type="match status" value="1"/>
</dbReference>
<dbReference type="Gene3D" id="3.80.10.10">
    <property type="entry name" value="Ribonuclease Inhibitor"/>
    <property type="match status" value="3"/>
</dbReference>
<proteinExistence type="predicted"/>
<dbReference type="EMBL" id="JATAAI010000026">
    <property type="protein sequence ID" value="KAK1737372.1"/>
    <property type="molecule type" value="Genomic_DNA"/>
</dbReference>
<keyword evidence="4" id="KW-0732">Signal</keyword>
<evidence type="ECO:0000256" key="4">
    <source>
        <dbReference type="ARBA" id="ARBA00022729"/>
    </source>
</evidence>
<keyword evidence="3 11" id="KW-0812">Transmembrane</keyword>
<feature type="transmembrane region" description="Helical" evidence="11">
    <location>
        <begin position="1115"/>
        <end position="1136"/>
    </location>
</feature>
<sequence length="1440" mass="158229">MMVHSLLQKGGDDNNDGDALKKMARECMAANKREQSTLSMAQLLVVIERMLDAQLLRLLDDGLKGREVLSSDAASDQQLMDADAAAAKKKRAAAKAAKKKRNKRNKAAAKPKKTKLVSWLGGGILPMIMMAAFGSITTLIAFSLIHQSDGSSEGEDPPTLPPSASTSLGQRDLQSIISPLPVPVVLAVKSPIFSPSGSDVSNPSMKSNDRAVSTCLDTPNWKDKDGYGCAHYEGAYEGGCSGTEKWAGNMGLATENCCFCGGGSHTLPLTTSSSSICTKDTQGWFDQRGYDCVWYEIADGRGCPKYGNQIAHEFSTAEGSASDNCCHCKNAVASNVSPAAVAPSSSETCVDTPEWTNVNGNGCEWYQDSDFPGCPIYGTNFTGDKGSAAENCCYCKDPTCFEYDGACQAFSVAWKRGETSALCDRAASCSCETDPVNIVTNYVENFNETVGLYNECKCDYWSRLCEDTHVGEACDYAAEYCCGDYVTSSTRSGFLNSPECYCDFYKYAENEFGHKLQSTLIKAFSNPCGQDTWQSSTSNERDSLEAIYNATNGQNWTNNGGWMDGTVDHCQWYGISCDADGFVTGIDLRDNNLAGQFPVYTRNVNSDENHILNNFWELTKNGLANLYELETLDLAENKLTGTIEYRPLYNLRVLASFDVSRNQLSGVVDAQVAPSIKYADFSNNDFTSMRRFVQYKVSSFQSLRFFNMSNNIIQQNATDLLEIIPPNIEEFVASNNQISGSLPDSLDILPMLRQFNMASNSLSGDLPGFISSFATLQELDLSNQTKGFKGPIPENLWRHLSLKTLHLAGSRLTGTISSLVGNLAVLEVFDMTNNLLKGSLPSELGLLGGGASLKRLGLTNNALTGVIPYQIGQLQGASVLLKDNRFQNQNTSTIAPLSLCLEREVKEFDLADDTILCPPERNALSDFYDTANGAEWTNGSLWLDEYASCCNWKGVTCGDDMNMNRVVKLNLTNNGLSGRLSESIGNLTFMTELDLSDNDIKASIPTELGKLSNLIYLRLSYNAFTGTAPEGLSEMKGLQLLQLQSNRITKMPTIPRLNDNIYGQSTFVTDCGVPSNFDNAFEFDNCTMCCNADDDCYPQEETKVQELGLKGYKEFGVILFACFIALCCMVAFLLYITARRKDIGNSLTSEMETRIKENDMYALSKIGKDSVYSYIVTDKVFGWFIALATIGIQVGILIFFMNSAEASLQNNSTAVQFTWLCPRDTDVCKDTSNLTDFGWICFSVLMFAKLGKDFISGSKLIYHSSKITHSFKSRIRYFVGGTCLCSITLFALYVSTVYNKAIATSNTQIILTAVVVLFVTEFDRWIFSILEAINEDWTAHVADSGDENETKKQIASQQEELRNLREIVERMQESKGQREQTTSQQEDRKSSEMQSSGHSENAVSGCDGHSENVVFGCEGDMNAQQLESVHVHDIAVPYEA</sequence>
<organism evidence="12 13">
    <name type="scientific">Skeletonema marinoi</name>
    <dbReference type="NCBI Taxonomy" id="267567"/>
    <lineage>
        <taxon>Eukaryota</taxon>
        <taxon>Sar</taxon>
        <taxon>Stramenopiles</taxon>
        <taxon>Ochrophyta</taxon>
        <taxon>Bacillariophyta</taxon>
        <taxon>Coscinodiscophyceae</taxon>
        <taxon>Thalassiosirophycidae</taxon>
        <taxon>Thalassiosirales</taxon>
        <taxon>Skeletonemataceae</taxon>
        <taxon>Skeletonema</taxon>
        <taxon>Skeletonema marinoi-dohrnii complex</taxon>
    </lineage>
</organism>
<keyword evidence="6 11" id="KW-1133">Transmembrane helix</keyword>
<keyword evidence="9" id="KW-0325">Glycoprotein</keyword>